<dbReference type="GO" id="GO:0016973">
    <property type="term" value="P:poly(A)+ mRNA export from nucleus"/>
    <property type="evidence" value="ECO:0007669"/>
    <property type="project" value="InterPro"/>
</dbReference>
<gene>
    <name evidence="13" type="ORF">NEMVEDRAFT_v1g223347</name>
</gene>
<keyword evidence="7" id="KW-0906">Nuclear pore complex</keyword>
<keyword evidence="4" id="KW-0509">mRNA transport</keyword>
<protein>
    <recommendedName>
        <fullName evidence="10">mRNA export factor GLE1</fullName>
    </recommendedName>
    <alternativeName>
        <fullName evidence="12">GLE1 RNA export mediator</fullName>
    </alternativeName>
    <alternativeName>
        <fullName evidence="11">Nucleoporin GLE1</fullName>
    </alternativeName>
</protein>
<dbReference type="HOGENOM" id="CLU_024662_0_0_1"/>
<evidence type="ECO:0000313" key="14">
    <source>
        <dbReference type="Proteomes" id="UP000001593"/>
    </source>
</evidence>
<dbReference type="STRING" id="45351.A7T7F4"/>
<evidence type="ECO:0000256" key="6">
    <source>
        <dbReference type="ARBA" id="ARBA00023010"/>
    </source>
</evidence>
<dbReference type="Proteomes" id="UP000001593">
    <property type="component" value="Unassembled WGS sequence"/>
</dbReference>
<sequence>MPLLTPQLYCKNMLAKKIVQQGSGQVSSNHSAAFPSAAVAIGVWSAFPDVGDLILAHFYRECPFLVPLYIPKAQGTSDIDYYKGLGYQISGDQIEAQDKYLKRMTGTVRLYAAIMSSPPPKGTAQPHPLGISHGWTWLARVLNISPRADYTATAVYEFLEVAGHVLVKLYRGQFWKLMQILCQEFVAKIQGVTAESQMGPVVRLKGFLEKCMLSKNFPCPEGFLDSQWWNSSGGNVRLFGY</sequence>
<evidence type="ECO:0000256" key="1">
    <source>
        <dbReference type="ARBA" id="ARBA00004567"/>
    </source>
</evidence>
<comment type="subcellular location">
    <subcellularLocation>
        <location evidence="1">Nucleus</location>
        <location evidence="1">Nuclear pore complex</location>
    </subcellularLocation>
</comment>
<reference evidence="13 14" key="1">
    <citation type="journal article" date="2007" name="Science">
        <title>Sea anemone genome reveals ancestral eumetazoan gene repertoire and genomic organization.</title>
        <authorList>
            <person name="Putnam N.H."/>
            <person name="Srivastava M."/>
            <person name="Hellsten U."/>
            <person name="Dirks B."/>
            <person name="Chapman J."/>
            <person name="Salamov A."/>
            <person name="Terry A."/>
            <person name="Shapiro H."/>
            <person name="Lindquist E."/>
            <person name="Kapitonov V.V."/>
            <person name="Jurka J."/>
            <person name="Genikhovich G."/>
            <person name="Grigoriev I.V."/>
            <person name="Lucas S.M."/>
            <person name="Steele R.E."/>
            <person name="Finnerty J.R."/>
            <person name="Technau U."/>
            <person name="Martindale M.Q."/>
            <person name="Rokhsar D.S."/>
        </authorList>
    </citation>
    <scope>NUCLEOTIDE SEQUENCE [LARGE SCALE GENOMIC DNA]</scope>
    <source>
        <strain evidence="14">CH2 X CH6</strain>
    </source>
</reference>
<dbReference type="OMA" id="MEILITE"/>
<keyword evidence="3" id="KW-0813">Transport</keyword>
<evidence type="ECO:0000256" key="10">
    <source>
        <dbReference type="ARBA" id="ARBA00026227"/>
    </source>
</evidence>
<keyword evidence="5" id="KW-0653">Protein transport</keyword>
<dbReference type="PANTHER" id="PTHR12960:SF0">
    <property type="entry name" value="MRNA EXPORT FACTOR GLE1"/>
    <property type="match status" value="1"/>
</dbReference>
<evidence type="ECO:0000256" key="5">
    <source>
        <dbReference type="ARBA" id="ARBA00022927"/>
    </source>
</evidence>
<comment type="function">
    <text evidence="9">Required for the export of mRNAs containing poly(A) tails from the nucleus into the cytoplasm. May be involved in the terminal step of the mRNA transport through the nuclear pore complex (NPC).</text>
</comment>
<evidence type="ECO:0000256" key="9">
    <source>
        <dbReference type="ARBA" id="ARBA00024680"/>
    </source>
</evidence>
<dbReference type="InParanoid" id="A7T7F4"/>
<keyword evidence="8" id="KW-0539">Nucleus</keyword>
<keyword evidence="6" id="KW-0811">Translocation</keyword>
<dbReference type="Pfam" id="PF07817">
    <property type="entry name" value="GLE1"/>
    <property type="match status" value="1"/>
</dbReference>
<dbReference type="PhylomeDB" id="A7T7F4"/>
<dbReference type="GO" id="GO:0015031">
    <property type="term" value="P:protein transport"/>
    <property type="evidence" value="ECO:0007669"/>
    <property type="project" value="UniProtKB-KW"/>
</dbReference>
<evidence type="ECO:0000256" key="11">
    <source>
        <dbReference type="ARBA" id="ARBA00029983"/>
    </source>
</evidence>
<dbReference type="InterPro" id="IPR012476">
    <property type="entry name" value="GLE1"/>
</dbReference>
<dbReference type="InterPro" id="IPR038506">
    <property type="entry name" value="GLE1-like_sf"/>
</dbReference>
<dbReference type="Gene3D" id="1.25.40.510">
    <property type="entry name" value="GLE1-like"/>
    <property type="match status" value="1"/>
</dbReference>
<dbReference type="PANTHER" id="PTHR12960">
    <property type="entry name" value="GLE-1-RELATED"/>
    <property type="match status" value="1"/>
</dbReference>
<keyword evidence="14" id="KW-1185">Reference proteome</keyword>
<dbReference type="eggNOG" id="KOG2412">
    <property type="taxonomic scope" value="Eukaryota"/>
</dbReference>
<comment type="similarity">
    <text evidence="2">Belongs to the GLE1 family.</text>
</comment>
<evidence type="ECO:0000313" key="13">
    <source>
        <dbReference type="EMBL" id="EDO28097.1"/>
    </source>
</evidence>
<evidence type="ECO:0000256" key="3">
    <source>
        <dbReference type="ARBA" id="ARBA00022448"/>
    </source>
</evidence>
<evidence type="ECO:0000256" key="7">
    <source>
        <dbReference type="ARBA" id="ARBA00023132"/>
    </source>
</evidence>
<evidence type="ECO:0000256" key="2">
    <source>
        <dbReference type="ARBA" id="ARBA00011056"/>
    </source>
</evidence>
<dbReference type="FunFam" id="1.25.40.510:FF:000006">
    <property type="entry name" value="Predicted protein"/>
    <property type="match status" value="1"/>
</dbReference>
<evidence type="ECO:0000256" key="12">
    <source>
        <dbReference type="ARBA" id="ARBA00030897"/>
    </source>
</evidence>
<organism evidence="13 14">
    <name type="scientific">Nematostella vectensis</name>
    <name type="common">Starlet sea anemone</name>
    <dbReference type="NCBI Taxonomy" id="45351"/>
    <lineage>
        <taxon>Eukaryota</taxon>
        <taxon>Metazoa</taxon>
        <taxon>Cnidaria</taxon>
        <taxon>Anthozoa</taxon>
        <taxon>Hexacorallia</taxon>
        <taxon>Actiniaria</taxon>
        <taxon>Edwardsiidae</taxon>
        <taxon>Nematostella</taxon>
    </lineage>
</organism>
<dbReference type="AlphaFoldDB" id="A7T7F4"/>
<evidence type="ECO:0000256" key="8">
    <source>
        <dbReference type="ARBA" id="ARBA00023242"/>
    </source>
</evidence>
<name>A7T7F4_NEMVE</name>
<accession>A7T7F4</accession>
<proteinExistence type="inferred from homology"/>
<evidence type="ECO:0000256" key="4">
    <source>
        <dbReference type="ARBA" id="ARBA00022816"/>
    </source>
</evidence>
<dbReference type="EMBL" id="DS472037">
    <property type="protein sequence ID" value="EDO28097.1"/>
    <property type="molecule type" value="Genomic_DNA"/>
</dbReference>
<dbReference type="GO" id="GO:0005643">
    <property type="term" value="C:nuclear pore"/>
    <property type="evidence" value="ECO:0007669"/>
    <property type="project" value="UniProtKB-SubCell"/>
</dbReference>